<dbReference type="AlphaFoldDB" id="A0A6P7GF93"/>
<feature type="domain" description="Integrase catalytic" evidence="1">
    <location>
        <begin position="1"/>
        <end position="156"/>
    </location>
</feature>
<dbReference type="GO" id="GO:0003676">
    <property type="term" value="F:nucleic acid binding"/>
    <property type="evidence" value="ECO:0007669"/>
    <property type="project" value="InterPro"/>
</dbReference>
<dbReference type="InParanoid" id="A0A6P7GF93"/>
<sequence length="185" mass="21641">MDKKDLTTRVARWALMLEEYEYEIEHRKDDFTKFVWLYPTKSTTTKEVISCLEKQRRIFGNPSRMITDRGTAFRSEEFERYCQEENIQHVLITTGVPRGNGPVERVNRTIIAVLTKLSLEEPTKGYKNVDRVQSALNSTYQRSIGTTPFEVLVGVKMKNKEDIRIRELKIPWVDNESDESESDSE</sequence>
<dbReference type="SUPFAM" id="SSF53098">
    <property type="entry name" value="Ribonuclease H-like"/>
    <property type="match status" value="1"/>
</dbReference>
<evidence type="ECO:0000259" key="1">
    <source>
        <dbReference type="PROSITE" id="PS50994"/>
    </source>
</evidence>
<organism evidence="2">
    <name type="scientific">Diabrotica virgifera virgifera</name>
    <name type="common">western corn rootworm</name>
    <dbReference type="NCBI Taxonomy" id="50390"/>
    <lineage>
        <taxon>Eukaryota</taxon>
        <taxon>Metazoa</taxon>
        <taxon>Ecdysozoa</taxon>
        <taxon>Arthropoda</taxon>
        <taxon>Hexapoda</taxon>
        <taxon>Insecta</taxon>
        <taxon>Pterygota</taxon>
        <taxon>Neoptera</taxon>
        <taxon>Endopterygota</taxon>
        <taxon>Coleoptera</taxon>
        <taxon>Polyphaga</taxon>
        <taxon>Cucujiformia</taxon>
        <taxon>Chrysomeloidea</taxon>
        <taxon>Chrysomelidae</taxon>
        <taxon>Galerucinae</taxon>
        <taxon>Diabroticina</taxon>
        <taxon>Diabroticites</taxon>
        <taxon>Diabrotica</taxon>
    </lineage>
</organism>
<dbReference type="GO" id="GO:0015074">
    <property type="term" value="P:DNA integration"/>
    <property type="evidence" value="ECO:0007669"/>
    <property type="project" value="InterPro"/>
</dbReference>
<name>A0A6P7GF93_DIAVI</name>
<reference evidence="2" key="1">
    <citation type="submission" date="2025-08" db="UniProtKB">
        <authorList>
            <consortium name="RefSeq"/>
        </authorList>
    </citation>
    <scope>IDENTIFICATION</scope>
    <source>
        <tissue evidence="2">Whole insect</tissue>
    </source>
</reference>
<dbReference type="PANTHER" id="PTHR37984:SF5">
    <property type="entry name" value="PROTEIN NYNRIN-LIKE"/>
    <property type="match status" value="1"/>
</dbReference>
<gene>
    <name evidence="2" type="primary">LOC114336560</name>
</gene>
<dbReference type="InterPro" id="IPR012337">
    <property type="entry name" value="RNaseH-like_sf"/>
</dbReference>
<dbReference type="Pfam" id="PF00665">
    <property type="entry name" value="rve"/>
    <property type="match status" value="1"/>
</dbReference>
<dbReference type="RefSeq" id="XP_028142725.1">
    <property type="nucleotide sequence ID" value="XM_028286924.1"/>
</dbReference>
<accession>A0A6P7GF93</accession>
<dbReference type="PANTHER" id="PTHR37984">
    <property type="entry name" value="PROTEIN CBG26694"/>
    <property type="match status" value="1"/>
</dbReference>
<evidence type="ECO:0000313" key="2">
    <source>
        <dbReference type="RefSeq" id="XP_028142725.1"/>
    </source>
</evidence>
<dbReference type="Gene3D" id="3.30.420.10">
    <property type="entry name" value="Ribonuclease H-like superfamily/Ribonuclease H"/>
    <property type="match status" value="1"/>
</dbReference>
<dbReference type="PROSITE" id="PS50994">
    <property type="entry name" value="INTEGRASE"/>
    <property type="match status" value="1"/>
</dbReference>
<dbReference type="InterPro" id="IPR036397">
    <property type="entry name" value="RNaseH_sf"/>
</dbReference>
<proteinExistence type="predicted"/>
<dbReference type="InterPro" id="IPR050951">
    <property type="entry name" value="Retrovirus_Pol_polyprotein"/>
</dbReference>
<protein>
    <submittedName>
        <fullName evidence="2">Uncharacterized protein K02A2.6-like</fullName>
    </submittedName>
</protein>
<dbReference type="InterPro" id="IPR001584">
    <property type="entry name" value="Integrase_cat-core"/>
</dbReference>